<evidence type="ECO:0000313" key="1">
    <source>
        <dbReference type="EMBL" id="TVY07620.1"/>
    </source>
</evidence>
<dbReference type="EMBL" id="VNJI01000034">
    <property type="protein sequence ID" value="TVY07620.1"/>
    <property type="molecule type" value="Genomic_DNA"/>
</dbReference>
<evidence type="ECO:0000313" key="2">
    <source>
        <dbReference type="Proteomes" id="UP000317036"/>
    </source>
</evidence>
<dbReference type="Proteomes" id="UP000317036">
    <property type="component" value="Unassembled WGS sequence"/>
</dbReference>
<reference evidence="1 2" key="1">
    <citation type="submission" date="2019-07" db="EMBL/GenBank/DDBJ databases">
        <authorList>
            <person name="Kim J."/>
        </authorList>
    </citation>
    <scope>NUCLEOTIDE SEQUENCE [LARGE SCALE GENOMIC DNA]</scope>
    <source>
        <strain evidence="1 2">JC52</strain>
    </source>
</reference>
<organism evidence="1 2">
    <name type="scientific">Paenibacillus cremeus</name>
    <dbReference type="NCBI Taxonomy" id="2163881"/>
    <lineage>
        <taxon>Bacteria</taxon>
        <taxon>Bacillati</taxon>
        <taxon>Bacillota</taxon>
        <taxon>Bacilli</taxon>
        <taxon>Bacillales</taxon>
        <taxon>Paenibacillaceae</taxon>
        <taxon>Paenibacillus</taxon>
    </lineage>
</organism>
<accession>A0A559K678</accession>
<keyword evidence="2" id="KW-1185">Reference proteome</keyword>
<proteinExistence type="predicted"/>
<protein>
    <submittedName>
        <fullName evidence="1">Uncharacterized protein</fullName>
    </submittedName>
</protein>
<sequence length="105" mass="12051">MSQRYRITREFRENSGKDAQPQTITLEECKQYFAFKPDFSYTSIYTVTGQTTMSVEGDFFMWSLEEAKIPFRYFQGDIYVLGTNEAVIPMMLEVASELGADVAEG</sequence>
<dbReference type="RefSeq" id="WP_144851425.1">
    <property type="nucleotide sequence ID" value="NZ_VNJI01000034.1"/>
</dbReference>
<dbReference type="OrthoDB" id="2453499at2"/>
<comment type="caution">
    <text evidence="1">The sequence shown here is derived from an EMBL/GenBank/DDBJ whole genome shotgun (WGS) entry which is preliminary data.</text>
</comment>
<name>A0A559K678_9BACL</name>
<gene>
    <name evidence="1" type="ORF">FPZ49_23030</name>
</gene>
<dbReference type="AlphaFoldDB" id="A0A559K678"/>